<keyword evidence="8" id="KW-0406">Ion transport</keyword>
<evidence type="ECO:0000256" key="13">
    <source>
        <dbReference type="SAM" id="SignalP"/>
    </source>
</evidence>
<evidence type="ECO:0000313" key="15">
    <source>
        <dbReference type="EMBL" id="CAD5227637.1"/>
    </source>
</evidence>
<accession>A0A1I7S5F2</accession>
<evidence type="ECO:0000259" key="14">
    <source>
        <dbReference type="Pfam" id="PF02931"/>
    </source>
</evidence>
<evidence type="ECO:0000256" key="4">
    <source>
        <dbReference type="ARBA" id="ARBA00022475"/>
    </source>
</evidence>
<feature type="transmembrane region" description="Helical" evidence="12">
    <location>
        <begin position="645"/>
        <end position="663"/>
    </location>
</feature>
<evidence type="ECO:0000256" key="10">
    <source>
        <dbReference type="ARBA" id="ARBA00023303"/>
    </source>
</evidence>
<dbReference type="WBParaSite" id="BXY_0823700.1">
    <property type="protein sequence ID" value="BXY_0823700.1"/>
    <property type="gene ID" value="BXY_0823700"/>
</dbReference>
<dbReference type="PANTHER" id="PTHR18945">
    <property type="entry name" value="NEUROTRANSMITTER GATED ION CHANNEL"/>
    <property type="match status" value="1"/>
</dbReference>
<feature type="signal peptide" evidence="13">
    <location>
        <begin position="1"/>
        <end position="18"/>
    </location>
</feature>
<evidence type="ECO:0000256" key="3">
    <source>
        <dbReference type="ARBA" id="ARBA00022448"/>
    </source>
</evidence>
<keyword evidence="9 12" id="KW-0472">Membrane</keyword>
<dbReference type="InterPro" id="IPR006028">
    <property type="entry name" value="GABAA/Glycine_rcpt"/>
</dbReference>
<keyword evidence="7 12" id="KW-1133">Transmembrane helix</keyword>
<evidence type="ECO:0000313" key="17">
    <source>
        <dbReference type="Proteomes" id="UP000659654"/>
    </source>
</evidence>
<evidence type="ECO:0000256" key="2">
    <source>
        <dbReference type="ARBA" id="ARBA00004236"/>
    </source>
</evidence>
<reference evidence="15" key="2">
    <citation type="submission" date="2020-09" db="EMBL/GenBank/DDBJ databases">
        <authorList>
            <person name="Kikuchi T."/>
        </authorList>
    </citation>
    <scope>NUCLEOTIDE SEQUENCE</scope>
    <source>
        <strain evidence="15">Ka4C1</strain>
    </source>
</reference>
<feature type="domain" description="Neurotransmitter-gated ion-channel ligand-binding" evidence="14">
    <location>
        <begin position="322"/>
        <end position="490"/>
    </location>
</feature>
<evidence type="ECO:0000256" key="7">
    <source>
        <dbReference type="ARBA" id="ARBA00022989"/>
    </source>
</evidence>
<organism evidence="16 18">
    <name type="scientific">Bursaphelenchus xylophilus</name>
    <name type="common">Pinewood nematode worm</name>
    <name type="synonym">Aphelenchoides xylophilus</name>
    <dbReference type="NCBI Taxonomy" id="6326"/>
    <lineage>
        <taxon>Eukaryota</taxon>
        <taxon>Metazoa</taxon>
        <taxon>Ecdysozoa</taxon>
        <taxon>Nematoda</taxon>
        <taxon>Chromadorea</taxon>
        <taxon>Rhabditida</taxon>
        <taxon>Tylenchina</taxon>
        <taxon>Tylenchomorpha</taxon>
        <taxon>Aphelenchoidea</taxon>
        <taxon>Aphelenchoididae</taxon>
        <taxon>Bursaphelenchus</taxon>
    </lineage>
</organism>
<dbReference type="PRINTS" id="PR00253">
    <property type="entry name" value="GABAARECEPTR"/>
</dbReference>
<dbReference type="Pfam" id="PF02931">
    <property type="entry name" value="Neur_chan_LBD"/>
    <property type="match status" value="1"/>
</dbReference>
<comment type="subcellular location">
    <subcellularLocation>
        <location evidence="2">Cell membrane</location>
    </subcellularLocation>
    <subcellularLocation>
        <location evidence="1">Membrane</location>
        <topology evidence="1">Multi-pass membrane protein</topology>
    </subcellularLocation>
</comment>
<dbReference type="InterPro" id="IPR036734">
    <property type="entry name" value="Neur_chan_lig-bd_sf"/>
</dbReference>
<dbReference type="EMBL" id="CAJFDI010000004">
    <property type="protein sequence ID" value="CAD5227637.1"/>
    <property type="molecule type" value="Genomic_DNA"/>
</dbReference>
<dbReference type="eggNOG" id="KOG3644">
    <property type="taxonomic scope" value="Eukaryota"/>
</dbReference>
<feature type="chain" id="PRO_5035399747" evidence="13">
    <location>
        <begin position="19"/>
        <end position="679"/>
    </location>
</feature>
<sequence length="679" mass="78760">MLCKLGLILLLSIGNLDCEEERAKPSLGLSYRSKTGGIISFLNLKAHFSSPDTVSDEDDQVEDTDFYDYDKSQTQFRDVKEKNKLKYKVNAVMKQFRKANDHGDLEDDDDDHIYDQFDAELDEEMEEEDQEDSEDITDEILSEKNEERVDNNEEDRVEKKKEKKKKTKTKKPKKTNGKKKDKMKLQNKTNIENIHYTTTILPTIEVENATSNATLLEDLAAEEEKFVSTSTVDPEDDRIMSFFGILFEDSEEDEEADAGNVTVVKDNWVLTAREILHTDSLGRSEEELRGLLSDPEKLEQTFGQAHRDHGASYLLPILKTVQYDNNSVPVVFPDIPVHVRIALNVIHLGNFDSQNMEYSIDLEMHMSWYDVRLANNYSKPIRIREKEILDLVWRPDPYFVNSKFSYFHVVSFPNFRMRVMPSGLVFYTLRATLLPVCLMTFCRHPHDHQQCDLKISSIAYPKSFVSFSWHTNAVEYNSKVTLPELRIKGLFAETCKVEGKLVSSSCLRLKINLERDGARYIVEKYIPSTLAMMFAWVAPYVPYNYEDVRIITPITVLLTLVQMEKGDTDIHTSYLTSMDIWFAAMKTFSVLSLVESLAVLALIKQSRGMEKEMIRAPNEYEREKFKIQKRRLTQLYHRLDATSRFLSPIAFIFFFVYYVLYVTQRDEKTCLGQSIFDLP</sequence>
<gene>
    <name evidence="15" type="ORF">BXYJ_LOCUS10049</name>
</gene>
<dbReference type="SMR" id="A0A1I7S5F2"/>
<evidence type="ECO:0000256" key="5">
    <source>
        <dbReference type="ARBA" id="ARBA00022692"/>
    </source>
</evidence>
<evidence type="ECO:0000256" key="6">
    <source>
        <dbReference type="ARBA" id="ARBA00022729"/>
    </source>
</evidence>
<dbReference type="InterPro" id="IPR038050">
    <property type="entry name" value="Neuro_actylchol_rec"/>
</dbReference>
<feature type="compositionally biased region" description="Acidic residues" evidence="11">
    <location>
        <begin position="122"/>
        <end position="140"/>
    </location>
</feature>
<dbReference type="InterPro" id="IPR006201">
    <property type="entry name" value="Neur_channel"/>
</dbReference>
<dbReference type="CDD" id="cd18987">
    <property type="entry name" value="LGIC_ECD_anion"/>
    <property type="match status" value="1"/>
</dbReference>
<feature type="compositionally biased region" description="Basic residues" evidence="11">
    <location>
        <begin position="161"/>
        <end position="182"/>
    </location>
</feature>
<dbReference type="AlphaFoldDB" id="A0A1I7S5F2"/>
<keyword evidence="17" id="KW-1185">Reference proteome</keyword>
<feature type="transmembrane region" description="Helical" evidence="12">
    <location>
        <begin position="580"/>
        <end position="603"/>
    </location>
</feature>
<feature type="region of interest" description="Disordered" evidence="11">
    <location>
        <begin position="122"/>
        <end position="185"/>
    </location>
</feature>
<evidence type="ECO:0000313" key="18">
    <source>
        <dbReference type="WBParaSite" id="BXY_0823700.1"/>
    </source>
</evidence>
<dbReference type="GO" id="GO:0005230">
    <property type="term" value="F:extracellular ligand-gated monoatomic ion channel activity"/>
    <property type="evidence" value="ECO:0007669"/>
    <property type="project" value="InterPro"/>
</dbReference>
<dbReference type="SUPFAM" id="SSF63712">
    <property type="entry name" value="Nicotinic receptor ligand binding domain-like"/>
    <property type="match status" value="1"/>
</dbReference>
<dbReference type="InterPro" id="IPR006202">
    <property type="entry name" value="Neur_chan_lig-bd"/>
</dbReference>
<dbReference type="GO" id="GO:0004888">
    <property type="term" value="F:transmembrane signaling receptor activity"/>
    <property type="evidence" value="ECO:0007669"/>
    <property type="project" value="InterPro"/>
</dbReference>
<name>A0A1I7S5F2_BURXY</name>
<evidence type="ECO:0000256" key="12">
    <source>
        <dbReference type="SAM" id="Phobius"/>
    </source>
</evidence>
<keyword evidence="5 12" id="KW-0812">Transmembrane</keyword>
<keyword evidence="6 13" id="KW-0732">Signal</keyword>
<dbReference type="GO" id="GO:0005886">
    <property type="term" value="C:plasma membrane"/>
    <property type="evidence" value="ECO:0007669"/>
    <property type="project" value="UniProtKB-SubCell"/>
</dbReference>
<dbReference type="EMBL" id="CAJFCV020000004">
    <property type="protein sequence ID" value="CAG9118008.1"/>
    <property type="molecule type" value="Genomic_DNA"/>
</dbReference>
<evidence type="ECO:0000256" key="8">
    <source>
        <dbReference type="ARBA" id="ARBA00023065"/>
    </source>
</evidence>
<dbReference type="OrthoDB" id="203862at2759"/>
<evidence type="ECO:0000313" key="16">
    <source>
        <dbReference type="Proteomes" id="UP000095284"/>
    </source>
</evidence>
<keyword evidence="10" id="KW-0407">Ion channel</keyword>
<dbReference type="Proteomes" id="UP000582659">
    <property type="component" value="Unassembled WGS sequence"/>
</dbReference>
<dbReference type="InterPro" id="IPR036719">
    <property type="entry name" value="Neuro-gated_channel_TM_sf"/>
</dbReference>
<keyword evidence="3" id="KW-0813">Transport</keyword>
<protein>
    <submittedName>
        <fullName evidence="15">(pine wood nematode) hypothetical protein</fullName>
    </submittedName>
    <submittedName>
        <fullName evidence="18">Neur_chan_LBD domain-containing protein</fullName>
    </submittedName>
</protein>
<dbReference type="Proteomes" id="UP000659654">
    <property type="component" value="Unassembled WGS sequence"/>
</dbReference>
<dbReference type="Proteomes" id="UP000095284">
    <property type="component" value="Unplaced"/>
</dbReference>
<evidence type="ECO:0000256" key="9">
    <source>
        <dbReference type="ARBA" id="ARBA00023136"/>
    </source>
</evidence>
<reference evidence="18" key="1">
    <citation type="submission" date="2016-11" db="UniProtKB">
        <authorList>
            <consortium name="WormBaseParasite"/>
        </authorList>
    </citation>
    <scope>IDENTIFICATION</scope>
</reference>
<evidence type="ECO:0000256" key="1">
    <source>
        <dbReference type="ARBA" id="ARBA00004141"/>
    </source>
</evidence>
<dbReference type="Gene3D" id="1.20.58.390">
    <property type="entry name" value="Neurotransmitter-gated ion-channel transmembrane domain"/>
    <property type="match status" value="1"/>
</dbReference>
<dbReference type="Gene3D" id="2.70.170.10">
    <property type="entry name" value="Neurotransmitter-gated ion-channel ligand-binding domain"/>
    <property type="match status" value="1"/>
</dbReference>
<keyword evidence="4" id="KW-1003">Cell membrane</keyword>
<evidence type="ECO:0000256" key="11">
    <source>
        <dbReference type="SAM" id="MobiDB-lite"/>
    </source>
</evidence>
<proteinExistence type="predicted"/>
<feature type="compositionally biased region" description="Basic and acidic residues" evidence="11">
    <location>
        <begin position="141"/>
        <end position="160"/>
    </location>
</feature>
<dbReference type="SUPFAM" id="SSF90112">
    <property type="entry name" value="Neurotransmitter-gated ion-channel transmembrane pore"/>
    <property type="match status" value="1"/>
</dbReference>